<keyword evidence="4" id="KW-1185">Reference proteome</keyword>
<gene>
    <name evidence="3" type="ORF">SAMN02745163_02975</name>
</gene>
<dbReference type="Pfam" id="PF09084">
    <property type="entry name" value="NMT1"/>
    <property type="match status" value="1"/>
</dbReference>
<feature type="signal peptide" evidence="1">
    <location>
        <begin position="1"/>
        <end position="23"/>
    </location>
</feature>
<evidence type="ECO:0000256" key="1">
    <source>
        <dbReference type="SAM" id="SignalP"/>
    </source>
</evidence>
<dbReference type="Proteomes" id="UP000184310">
    <property type="component" value="Unassembled WGS sequence"/>
</dbReference>
<dbReference type="PROSITE" id="PS51257">
    <property type="entry name" value="PROKAR_LIPOPROTEIN"/>
    <property type="match status" value="1"/>
</dbReference>
<organism evidence="3 4">
    <name type="scientific">Clostridium cavendishii DSM 21758</name>
    <dbReference type="NCBI Taxonomy" id="1121302"/>
    <lineage>
        <taxon>Bacteria</taxon>
        <taxon>Bacillati</taxon>
        <taxon>Bacillota</taxon>
        <taxon>Clostridia</taxon>
        <taxon>Eubacteriales</taxon>
        <taxon>Clostridiaceae</taxon>
        <taxon>Clostridium</taxon>
    </lineage>
</organism>
<dbReference type="Gene3D" id="3.40.190.10">
    <property type="entry name" value="Periplasmic binding protein-like II"/>
    <property type="match status" value="1"/>
</dbReference>
<dbReference type="OrthoDB" id="9802202at2"/>
<accession>A0A1M6NQ87</accession>
<feature type="domain" description="SsuA/THI5-like" evidence="2">
    <location>
        <begin position="51"/>
        <end position="80"/>
    </location>
</feature>
<evidence type="ECO:0000259" key="2">
    <source>
        <dbReference type="Pfam" id="PF09084"/>
    </source>
</evidence>
<proteinExistence type="predicted"/>
<sequence>MKKSRLFTILSVLMIMVLTLVSCGPTNDKKDTSSDVKKVKLNEVVRSVFYAPMYVSIANGYFKDEGLDINLSTGQGAEATISKTQVS</sequence>
<evidence type="ECO:0000313" key="3">
    <source>
        <dbReference type="EMBL" id="SHJ97776.1"/>
    </source>
</evidence>
<name>A0A1M6NQ87_9CLOT</name>
<keyword evidence="1" id="KW-0732">Signal</keyword>
<dbReference type="AlphaFoldDB" id="A0A1M6NQ87"/>
<protein>
    <submittedName>
        <fullName evidence="3">NitT/TauT family transport system substrate-binding protein</fullName>
    </submittedName>
</protein>
<dbReference type="EMBL" id="FQZB01000012">
    <property type="protein sequence ID" value="SHJ97776.1"/>
    <property type="molecule type" value="Genomic_DNA"/>
</dbReference>
<dbReference type="RefSeq" id="WP_072989393.1">
    <property type="nucleotide sequence ID" value="NZ_FQZB01000012.1"/>
</dbReference>
<reference evidence="3 4" key="1">
    <citation type="submission" date="2016-11" db="EMBL/GenBank/DDBJ databases">
        <authorList>
            <person name="Jaros S."/>
            <person name="Januszkiewicz K."/>
            <person name="Wedrychowicz H."/>
        </authorList>
    </citation>
    <scope>NUCLEOTIDE SEQUENCE [LARGE SCALE GENOMIC DNA]</scope>
    <source>
        <strain evidence="3 4">DSM 21758</strain>
    </source>
</reference>
<feature type="chain" id="PRO_5038501793" evidence="1">
    <location>
        <begin position="24"/>
        <end position="87"/>
    </location>
</feature>
<dbReference type="STRING" id="1121302.SAMN02745163_02975"/>
<dbReference type="InterPro" id="IPR015168">
    <property type="entry name" value="SsuA/THI5"/>
</dbReference>
<evidence type="ECO:0000313" key="4">
    <source>
        <dbReference type="Proteomes" id="UP000184310"/>
    </source>
</evidence>